<proteinExistence type="predicted"/>
<dbReference type="InterPro" id="IPR027417">
    <property type="entry name" value="P-loop_NTPase"/>
</dbReference>
<protein>
    <submittedName>
        <fullName evidence="1">Putative ParA partitioning protein</fullName>
    </submittedName>
</protein>
<evidence type="ECO:0000313" key="1">
    <source>
        <dbReference type="EMBL" id="CBL93325.1"/>
    </source>
</evidence>
<keyword evidence="1" id="KW-0614">Plasmid</keyword>
<dbReference type="InterPro" id="IPR050678">
    <property type="entry name" value="DNA_Partitioning_ATPase"/>
</dbReference>
<dbReference type="EMBL" id="FN822745">
    <property type="protein sequence ID" value="CBL93325.1"/>
    <property type="molecule type" value="Genomic_DNA"/>
</dbReference>
<geneLocation type="plasmid" evidence="1">
    <name>p1081</name>
</geneLocation>
<dbReference type="Gene3D" id="3.40.50.300">
    <property type="entry name" value="P-loop containing nucleotide triphosphate hydrolases"/>
    <property type="match status" value="1"/>
</dbReference>
<dbReference type="PANTHER" id="PTHR13696">
    <property type="entry name" value="P-LOOP CONTAINING NUCLEOSIDE TRIPHOSPHATE HYDROLASE"/>
    <property type="match status" value="1"/>
</dbReference>
<dbReference type="SUPFAM" id="SSF52540">
    <property type="entry name" value="P-loop containing nucleoside triphosphate hydrolases"/>
    <property type="match status" value="1"/>
</dbReference>
<organism evidence="1">
    <name type="scientific">Escherichia coli ETEC 1392/75</name>
    <dbReference type="NCBI Taxonomy" id="762608"/>
    <lineage>
        <taxon>Bacteria</taxon>
        <taxon>Pseudomonadati</taxon>
        <taxon>Pseudomonadota</taxon>
        <taxon>Gammaproteobacteria</taxon>
        <taxon>Enterobacterales</taxon>
        <taxon>Enterobacteriaceae</taxon>
        <taxon>Escherichia</taxon>
    </lineage>
</organism>
<dbReference type="AlphaFoldDB" id="D7GK97"/>
<reference evidence="1" key="1">
    <citation type="journal article" date="2010" name="J. Bacteriol.">
        <title>A commensal gone bad: complete genome sequence of the prototypical enterotoxigenic Escherichia coli strain H10407.</title>
        <authorList>
            <person name="Crossman L.C."/>
            <person name="Chaudhuri R.R."/>
            <person name="Beatson S.A."/>
            <person name="Wells T.J."/>
            <person name="Desvaux M."/>
            <person name="Cunningham A.F."/>
            <person name="Petty N.K."/>
            <person name="Mahon V."/>
            <person name="Brinkley C."/>
            <person name="Hobman J.L."/>
            <person name="Savarino S.J."/>
            <person name="Turner S.M."/>
            <person name="Pallen M.J."/>
            <person name="Penn C.W."/>
            <person name="Parkhill J."/>
            <person name="Turner A.K."/>
            <person name="Johnson T.J."/>
            <person name="Thomson N.R."/>
            <person name="Smith S.G."/>
            <person name="Henderson I.R."/>
        </authorList>
    </citation>
    <scope>NUCLEOTIDE SEQUENCE [LARGE SCALE GENOMIC DNA]</scope>
    <source>
        <strain evidence="1">ETEC 1392/75</strain>
        <plasmid evidence="1">p1081</plasmid>
    </source>
</reference>
<name>D7GK97_ECOLX</name>
<sequence length="221" mass="24310">MWILEIHMPVIANTHPKGGVGKTTSSVNIVGEMRSDTVDLDTHTGLSIILGLRPEGKEISVKVPKTVDELIEIMTPYKNSDKTLLIDCGGFDSDLTRTAIAFADCVIVPSKDSLTERIGLMHFDGVLDEISSIMGTDIIAHLYLCKVNPNKKKFPKLDAILPSFKHLKLMKSRISARAEFEDVIETGMGITESVHGRYSAGGKEVIALIEEINHLIENNKQ</sequence>
<gene>
    <name evidence="1" type="ORF">ETEC1392/75_p1018_069</name>
</gene>
<dbReference type="CDD" id="cd02042">
    <property type="entry name" value="ParAB_family"/>
    <property type="match status" value="1"/>
</dbReference>
<accession>D7GK97</accession>
<dbReference type="PANTHER" id="PTHR13696:SF96">
    <property type="entry name" value="COBQ_COBB_MIND_PARA NUCLEOTIDE BINDING DOMAIN-CONTAINING PROTEIN"/>
    <property type="match status" value="1"/>
</dbReference>
<reference evidence="1" key="2">
    <citation type="submission" date="2010-04" db="EMBL/GenBank/DDBJ databases">
        <authorList>
            <person name="Aslett M.A."/>
        </authorList>
    </citation>
    <scope>NUCLEOTIDE SEQUENCE</scope>
    <source>
        <strain evidence="1">ETEC 1392/75</strain>
        <plasmid evidence="1">p1081</plasmid>
    </source>
</reference>